<reference evidence="1" key="1">
    <citation type="submission" date="2018-11" db="EMBL/GenBank/DDBJ databases">
        <authorList>
            <person name="Grassa J C."/>
        </authorList>
    </citation>
    <scope>NUCLEOTIDE SEQUENCE [LARGE SCALE GENOMIC DNA]</scope>
</reference>
<evidence type="ECO:0000313" key="2">
    <source>
        <dbReference type="Proteomes" id="UP000596661"/>
    </source>
</evidence>
<dbReference type="EnsemblPlants" id="evm.model.02.1555">
    <property type="protein sequence ID" value="cds.evm.model.02.1555"/>
    <property type="gene ID" value="evm.TU.02.1555"/>
</dbReference>
<dbReference type="AlphaFoldDB" id="A0A803NU31"/>
<dbReference type="PANTHER" id="PTHR47074">
    <property type="entry name" value="BNAC02G40300D PROTEIN"/>
    <property type="match status" value="1"/>
</dbReference>
<keyword evidence="2" id="KW-1185">Reference proteome</keyword>
<evidence type="ECO:0000313" key="1">
    <source>
        <dbReference type="EnsemblPlants" id="cds.evm.model.02.1555"/>
    </source>
</evidence>
<dbReference type="Gramene" id="evm.model.02.1555">
    <property type="protein sequence ID" value="cds.evm.model.02.1555"/>
    <property type="gene ID" value="evm.TU.02.1555"/>
</dbReference>
<evidence type="ECO:0008006" key="3">
    <source>
        <dbReference type="Google" id="ProtNLM"/>
    </source>
</evidence>
<organism evidence="1 2">
    <name type="scientific">Cannabis sativa</name>
    <name type="common">Hemp</name>
    <name type="synonym">Marijuana</name>
    <dbReference type="NCBI Taxonomy" id="3483"/>
    <lineage>
        <taxon>Eukaryota</taxon>
        <taxon>Viridiplantae</taxon>
        <taxon>Streptophyta</taxon>
        <taxon>Embryophyta</taxon>
        <taxon>Tracheophyta</taxon>
        <taxon>Spermatophyta</taxon>
        <taxon>Magnoliopsida</taxon>
        <taxon>eudicotyledons</taxon>
        <taxon>Gunneridae</taxon>
        <taxon>Pentapetalae</taxon>
        <taxon>rosids</taxon>
        <taxon>fabids</taxon>
        <taxon>Rosales</taxon>
        <taxon>Cannabaceae</taxon>
        <taxon>Cannabis</taxon>
    </lineage>
</organism>
<accession>A0A803NU31</accession>
<protein>
    <recommendedName>
        <fullName evidence="3">RNase H type-1 domain-containing protein</fullName>
    </recommendedName>
</protein>
<reference evidence="1" key="2">
    <citation type="submission" date="2021-03" db="UniProtKB">
        <authorList>
            <consortium name="EnsemblPlants"/>
        </authorList>
    </citation>
    <scope>IDENTIFICATION</scope>
</reference>
<dbReference type="InterPro" id="IPR052929">
    <property type="entry name" value="RNase_H-like_EbsB-rel"/>
</dbReference>
<proteinExistence type="predicted"/>
<name>A0A803NU31_CANSA</name>
<dbReference type="Proteomes" id="UP000596661">
    <property type="component" value="Chromosome 2"/>
</dbReference>
<dbReference type="PANTHER" id="PTHR47074:SF11">
    <property type="entry name" value="REVERSE TRANSCRIPTASE-LIKE PROTEIN"/>
    <property type="match status" value="1"/>
</dbReference>
<sequence>MASWSWLVNKYFARYVGLDNNNSFVTSNLIGANVFVDNLMEVGRRVWDREIVEDMFNLWDRELILNTQISQPVASDLWYWSHDIKGLYTIKEAYKFLHNLNSLVVSNEDMIFWKIAWSLKVPPKFGRVTQQQVASMGEELAMEAWVIWKACTDVVWQNKMTTTTKVVLLARVTLNQWQHAQSNRMGSLSHTMKWDNKLEHWTKSDVNKIKLNVDNLLFKSEGKFGVGVVARDSSDTLLEGFSMSFHGWAEASFVEVIGIKEVLGWIERKGWLDVQLETNFLVVV</sequence>
<dbReference type="EMBL" id="UZAU01000206">
    <property type="status" value="NOT_ANNOTATED_CDS"/>
    <property type="molecule type" value="Genomic_DNA"/>
</dbReference>